<reference evidence="2 3" key="1">
    <citation type="submission" date="2014-04" db="EMBL/GenBank/DDBJ databases">
        <authorList>
            <consortium name="International Citrus Genome Consortium"/>
            <person name="Gmitter F."/>
            <person name="Chen C."/>
            <person name="Farmerie W."/>
            <person name="Harkins T."/>
            <person name="Desany B."/>
            <person name="Mohiuddin M."/>
            <person name="Kodira C."/>
            <person name="Borodovsky M."/>
            <person name="Lomsadze A."/>
            <person name="Burns P."/>
            <person name="Jenkins J."/>
            <person name="Prochnik S."/>
            <person name="Shu S."/>
            <person name="Chapman J."/>
            <person name="Pitluck S."/>
            <person name="Schmutz J."/>
            <person name="Rokhsar D."/>
        </authorList>
    </citation>
    <scope>NUCLEOTIDE SEQUENCE</scope>
</reference>
<feature type="non-terminal residue" evidence="2">
    <location>
        <position position="1"/>
    </location>
</feature>
<sequence length="84" mass="9400">SSKKWAGIISSISSSLYFCLIVFQIPLFRIPCRSGKCTTPIEVTSFQLIISEVFPEFLSKVLLYPGAFASAIMKGKNIPRYLCF</sequence>
<keyword evidence="1" id="KW-0812">Transmembrane</keyword>
<gene>
    <name evidence="2" type="ORF">CISIN_1g037743mg</name>
</gene>
<organism evidence="2 3">
    <name type="scientific">Citrus sinensis</name>
    <name type="common">Sweet orange</name>
    <name type="synonym">Citrus aurantium var. sinensis</name>
    <dbReference type="NCBI Taxonomy" id="2711"/>
    <lineage>
        <taxon>Eukaryota</taxon>
        <taxon>Viridiplantae</taxon>
        <taxon>Streptophyta</taxon>
        <taxon>Embryophyta</taxon>
        <taxon>Tracheophyta</taxon>
        <taxon>Spermatophyta</taxon>
        <taxon>Magnoliopsida</taxon>
        <taxon>eudicotyledons</taxon>
        <taxon>Gunneridae</taxon>
        <taxon>Pentapetalae</taxon>
        <taxon>rosids</taxon>
        <taxon>malvids</taxon>
        <taxon>Sapindales</taxon>
        <taxon>Rutaceae</taxon>
        <taxon>Aurantioideae</taxon>
        <taxon>Citrus</taxon>
    </lineage>
</organism>
<dbReference type="eggNOG" id="ENOG502SNAP">
    <property type="taxonomic scope" value="Eukaryota"/>
</dbReference>
<name>A0A067DDZ0_CITSI</name>
<keyword evidence="1" id="KW-0472">Membrane</keyword>
<dbReference type="EMBL" id="KK792803">
    <property type="protein sequence ID" value="KDO36866.1"/>
    <property type="molecule type" value="Genomic_DNA"/>
</dbReference>
<evidence type="ECO:0000313" key="2">
    <source>
        <dbReference type="EMBL" id="KDO36866.1"/>
    </source>
</evidence>
<evidence type="ECO:0000313" key="3">
    <source>
        <dbReference type="Proteomes" id="UP000027120"/>
    </source>
</evidence>
<dbReference type="PANTHER" id="PTHR35288">
    <property type="entry name" value="TAIL FIBER"/>
    <property type="match status" value="1"/>
</dbReference>
<proteinExistence type="predicted"/>
<dbReference type="AlphaFoldDB" id="A0A067DDZ0"/>
<keyword evidence="3" id="KW-1185">Reference proteome</keyword>
<evidence type="ECO:0000256" key="1">
    <source>
        <dbReference type="SAM" id="Phobius"/>
    </source>
</evidence>
<dbReference type="STRING" id="2711.A0A067DDZ0"/>
<protein>
    <submittedName>
        <fullName evidence="2">Uncharacterized protein</fullName>
    </submittedName>
</protein>
<feature type="transmembrane region" description="Helical" evidence="1">
    <location>
        <begin position="6"/>
        <end position="28"/>
    </location>
</feature>
<keyword evidence="1" id="KW-1133">Transmembrane helix</keyword>
<feature type="non-terminal residue" evidence="2">
    <location>
        <position position="84"/>
    </location>
</feature>
<accession>A0A067DDZ0</accession>
<dbReference type="PaxDb" id="2711-XP_006465496.1"/>
<dbReference type="Proteomes" id="UP000027120">
    <property type="component" value="Unassembled WGS sequence"/>
</dbReference>
<dbReference type="PANTHER" id="PTHR35288:SF2">
    <property type="entry name" value="TRANSMEMBRANE PROTEIN"/>
    <property type="match status" value="1"/>
</dbReference>